<feature type="transmembrane region" description="Helical" evidence="2">
    <location>
        <begin position="182"/>
        <end position="203"/>
    </location>
</feature>
<feature type="region of interest" description="Disordered" evidence="1">
    <location>
        <begin position="205"/>
        <end position="274"/>
    </location>
</feature>
<accession>A0AAV2S849</accession>
<reference evidence="3 4" key="1">
    <citation type="submission" date="2024-05" db="EMBL/GenBank/DDBJ databases">
        <authorList>
            <person name="Wallberg A."/>
        </authorList>
    </citation>
    <scope>NUCLEOTIDE SEQUENCE [LARGE SCALE GENOMIC DNA]</scope>
</reference>
<proteinExistence type="predicted"/>
<name>A0AAV2S849_MEGNR</name>
<evidence type="ECO:0000256" key="1">
    <source>
        <dbReference type="SAM" id="MobiDB-lite"/>
    </source>
</evidence>
<feature type="compositionally biased region" description="Basic and acidic residues" evidence="1">
    <location>
        <begin position="127"/>
        <end position="136"/>
    </location>
</feature>
<evidence type="ECO:0000256" key="2">
    <source>
        <dbReference type="SAM" id="Phobius"/>
    </source>
</evidence>
<feature type="region of interest" description="Disordered" evidence="1">
    <location>
        <begin position="463"/>
        <end position="491"/>
    </location>
</feature>
<feature type="region of interest" description="Disordered" evidence="1">
    <location>
        <begin position="127"/>
        <end position="171"/>
    </location>
</feature>
<dbReference type="AlphaFoldDB" id="A0AAV2S849"/>
<keyword evidence="2" id="KW-0812">Transmembrane</keyword>
<feature type="compositionally biased region" description="Pro residues" evidence="1">
    <location>
        <begin position="257"/>
        <end position="266"/>
    </location>
</feature>
<gene>
    <name evidence="3" type="ORF">MNOR_LOCUS33195</name>
</gene>
<evidence type="ECO:0000313" key="3">
    <source>
        <dbReference type="EMBL" id="CAL4164929.1"/>
    </source>
</evidence>
<feature type="region of interest" description="Disordered" evidence="1">
    <location>
        <begin position="1"/>
        <end position="24"/>
    </location>
</feature>
<sequence length="491" mass="54189">MPVPQSPDDCDHGHIYSSPSVLGGNLKRTHPLRVSFLHPHGHPGTSSEDTPHYDYSNFTRGQAHRQTTPNPFGQLPNRQIVPARSHSHQNLGLIDAEGRIRHYCPFHGLVKPHVHEDEDTHTHVTDLGHVTEDGHGDSSISSSTSSDSESSVEISSKHDKTPQSPVKPQRKGCWQWNPVHHAMLISCYALLLLLAVLVGVVVSQSHRLSNRRRQPVQGGGINIRLGPGSTGLPQGPPPRIGSRSGGARRRRPQAAVPVPPPPPPPTTTTTTTTELPQYEYEYDYEYFDGQTSVAAPPPTPTFTTFQPQPPPTSRPVPISRPVQPVVRQQSFVRGQAVDRQSFRPSKPIPPPRRQGVSLAKIDNDFTLDSEPEIRGRKEPAVQIERAWSHQNSDGTFTWGYINTDGSYKNETKGTDCVVRGSYGYVDEATGQQIDVPYETGNPCNPDEPVVDYVDYDVQGFLATVRGGAPPPQQPQQQQRFDSSGSLRNRKF</sequence>
<feature type="compositionally biased region" description="Polar residues" evidence="1">
    <location>
        <begin position="479"/>
        <end position="491"/>
    </location>
</feature>
<organism evidence="3 4">
    <name type="scientific">Meganyctiphanes norvegica</name>
    <name type="common">Northern krill</name>
    <name type="synonym">Thysanopoda norvegica</name>
    <dbReference type="NCBI Taxonomy" id="48144"/>
    <lineage>
        <taxon>Eukaryota</taxon>
        <taxon>Metazoa</taxon>
        <taxon>Ecdysozoa</taxon>
        <taxon>Arthropoda</taxon>
        <taxon>Crustacea</taxon>
        <taxon>Multicrustacea</taxon>
        <taxon>Malacostraca</taxon>
        <taxon>Eumalacostraca</taxon>
        <taxon>Eucarida</taxon>
        <taxon>Euphausiacea</taxon>
        <taxon>Euphausiidae</taxon>
        <taxon>Meganyctiphanes</taxon>
    </lineage>
</organism>
<keyword evidence="4" id="KW-1185">Reference proteome</keyword>
<feature type="region of interest" description="Disordered" evidence="1">
    <location>
        <begin position="297"/>
        <end position="357"/>
    </location>
</feature>
<dbReference type="Proteomes" id="UP001497623">
    <property type="component" value="Unassembled WGS sequence"/>
</dbReference>
<comment type="caution">
    <text evidence="3">The sequence shown here is derived from an EMBL/GenBank/DDBJ whole genome shotgun (WGS) entry which is preliminary data.</text>
</comment>
<evidence type="ECO:0000313" key="4">
    <source>
        <dbReference type="Proteomes" id="UP001497623"/>
    </source>
</evidence>
<keyword evidence="2" id="KW-1133">Transmembrane helix</keyword>
<feature type="compositionally biased region" description="Low complexity" evidence="1">
    <location>
        <begin position="137"/>
        <end position="154"/>
    </location>
</feature>
<dbReference type="EMBL" id="CAXKWB010047146">
    <property type="protein sequence ID" value="CAL4164929.1"/>
    <property type="molecule type" value="Genomic_DNA"/>
</dbReference>
<keyword evidence="2" id="KW-0472">Membrane</keyword>
<protein>
    <submittedName>
        <fullName evidence="3">Uncharacterized protein</fullName>
    </submittedName>
</protein>